<comment type="caution">
    <text evidence="1">The sequence shown here is derived from an EMBL/GenBank/DDBJ whole genome shotgun (WGS) entry which is preliminary data.</text>
</comment>
<evidence type="ECO:0000313" key="1">
    <source>
        <dbReference type="EMBL" id="KAK8882090.1"/>
    </source>
</evidence>
<proteinExistence type="predicted"/>
<reference evidence="1 2" key="1">
    <citation type="submission" date="2024-04" db="EMBL/GenBank/DDBJ databases">
        <title>Tritrichomonas musculus Genome.</title>
        <authorList>
            <person name="Alves-Ferreira E."/>
            <person name="Grigg M."/>
            <person name="Lorenzi H."/>
            <person name="Galac M."/>
        </authorList>
    </citation>
    <scope>NUCLEOTIDE SEQUENCE [LARGE SCALE GENOMIC DNA]</scope>
    <source>
        <strain evidence="1 2">EAF2021</strain>
    </source>
</reference>
<dbReference type="Proteomes" id="UP001470230">
    <property type="component" value="Unassembled WGS sequence"/>
</dbReference>
<keyword evidence="2" id="KW-1185">Reference proteome</keyword>
<protein>
    <recommendedName>
        <fullName evidence="3">HTH OST-type domain-containing protein</fullName>
    </recommendedName>
</protein>
<evidence type="ECO:0008006" key="3">
    <source>
        <dbReference type="Google" id="ProtNLM"/>
    </source>
</evidence>
<organism evidence="1 2">
    <name type="scientific">Tritrichomonas musculus</name>
    <dbReference type="NCBI Taxonomy" id="1915356"/>
    <lineage>
        <taxon>Eukaryota</taxon>
        <taxon>Metamonada</taxon>
        <taxon>Parabasalia</taxon>
        <taxon>Tritrichomonadida</taxon>
        <taxon>Tritrichomonadidae</taxon>
        <taxon>Tritrichomonas</taxon>
    </lineage>
</organism>
<sequence length="143" mass="16562">MERRVRIWELVIKAIESISEDSKYSQVGLKQIFSFITDIPNPKLYSIDIKTININEIFAALTDNSDCVELFQFDFSTNEDIFFSLRDTPEKSIQKAKRMKQYGINQILTRTSTNSSKVCATKINENYLLSPNLFSGHIIYPCY</sequence>
<gene>
    <name evidence="1" type="ORF">M9Y10_044730</name>
</gene>
<evidence type="ECO:0000313" key="2">
    <source>
        <dbReference type="Proteomes" id="UP001470230"/>
    </source>
</evidence>
<accession>A0ABR2JT72</accession>
<dbReference type="EMBL" id="JAPFFF010000009">
    <property type="protein sequence ID" value="KAK8882090.1"/>
    <property type="molecule type" value="Genomic_DNA"/>
</dbReference>
<name>A0ABR2JT72_9EUKA</name>